<feature type="domain" description="Pecanex C-terminal" evidence="8">
    <location>
        <begin position="1630"/>
        <end position="1852"/>
    </location>
</feature>
<feature type="compositionally biased region" description="Low complexity" evidence="7">
    <location>
        <begin position="745"/>
        <end position="765"/>
    </location>
</feature>
<feature type="transmembrane region" description="Helical" evidence="6">
    <location>
        <begin position="38"/>
        <end position="56"/>
    </location>
</feature>
<feature type="compositionally biased region" description="Polar residues" evidence="7">
    <location>
        <begin position="1927"/>
        <end position="1948"/>
    </location>
</feature>
<feature type="region of interest" description="Disordered" evidence="7">
    <location>
        <begin position="96"/>
        <end position="129"/>
    </location>
</feature>
<dbReference type="InterPro" id="IPR039797">
    <property type="entry name" value="Pecanex"/>
</dbReference>
<evidence type="ECO:0000256" key="1">
    <source>
        <dbReference type="ARBA" id="ARBA00004141"/>
    </source>
</evidence>
<dbReference type="PANTHER" id="PTHR12372:SF7">
    <property type="entry name" value="PROTEIN PECANEX"/>
    <property type="match status" value="1"/>
</dbReference>
<accession>A0A915B514</accession>
<protein>
    <recommendedName>
        <fullName evidence="6">Pecanex-like protein</fullName>
    </recommendedName>
</protein>
<organism evidence="9 10">
    <name type="scientific">Parascaris univalens</name>
    <name type="common">Nematode worm</name>
    <dbReference type="NCBI Taxonomy" id="6257"/>
    <lineage>
        <taxon>Eukaryota</taxon>
        <taxon>Metazoa</taxon>
        <taxon>Ecdysozoa</taxon>
        <taxon>Nematoda</taxon>
        <taxon>Chromadorea</taxon>
        <taxon>Rhabditida</taxon>
        <taxon>Spirurina</taxon>
        <taxon>Ascaridomorpha</taxon>
        <taxon>Ascaridoidea</taxon>
        <taxon>Ascarididae</taxon>
        <taxon>Parascaris</taxon>
    </lineage>
</organism>
<feature type="region of interest" description="Disordered" evidence="7">
    <location>
        <begin position="608"/>
        <end position="652"/>
    </location>
</feature>
<keyword evidence="4 6" id="KW-1133">Transmembrane helix</keyword>
<dbReference type="InterPro" id="IPR007735">
    <property type="entry name" value="Pecanex_C"/>
</dbReference>
<dbReference type="WBParaSite" id="PgR027_g007_t09">
    <property type="protein sequence ID" value="PgR027_g007_t09"/>
    <property type="gene ID" value="PgR027_g007"/>
</dbReference>
<dbReference type="GO" id="GO:0005783">
    <property type="term" value="C:endoplasmic reticulum"/>
    <property type="evidence" value="ECO:0007669"/>
    <property type="project" value="TreeGrafter"/>
</dbReference>
<feature type="transmembrane region" description="Helical" evidence="6">
    <location>
        <begin position="1206"/>
        <end position="1232"/>
    </location>
</feature>
<evidence type="ECO:0000259" key="8">
    <source>
        <dbReference type="Pfam" id="PF05041"/>
    </source>
</evidence>
<feature type="transmembrane region" description="Helical" evidence="6">
    <location>
        <begin position="896"/>
        <end position="913"/>
    </location>
</feature>
<feature type="region of interest" description="Disordered" evidence="7">
    <location>
        <begin position="1977"/>
        <end position="1998"/>
    </location>
</feature>
<dbReference type="Proteomes" id="UP000887569">
    <property type="component" value="Unplaced"/>
</dbReference>
<feature type="transmembrane region" description="Helical" evidence="6">
    <location>
        <begin position="63"/>
        <end position="85"/>
    </location>
</feature>
<feature type="region of interest" description="Disordered" evidence="7">
    <location>
        <begin position="505"/>
        <end position="525"/>
    </location>
</feature>
<reference evidence="10 11" key="1">
    <citation type="submission" date="2022-11" db="UniProtKB">
        <authorList>
            <consortium name="WormBaseParasite"/>
        </authorList>
    </citation>
    <scope>IDENTIFICATION</scope>
</reference>
<dbReference type="GO" id="GO:0016020">
    <property type="term" value="C:membrane"/>
    <property type="evidence" value="ECO:0007669"/>
    <property type="project" value="UniProtKB-SubCell"/>
</dbReference>
<evidence type="ECO:0000256" key="5">
    <source>
        <dbReference type="ARBA" id="ARBA00023136"/>
    </source>
</evidence>
<feature type="transmembrane region" description="Helical" evidence="6">
    <location>
        <begin position="859"/>
        <end position="876"/>
    </location>
</feature>
<evidence type="ECO:0000256" key="6">
    <source>
        <dbReference type="RuleBase" id="RU367089"/>
    </source>
</evidence>
<feature type="region of interest" description="Disordered" evidence="7">
    <location>
        <begin position="708"/>
        <end position="765"/>
    </location>
</feature>
<sequence>MTVGTHAAEIARQGIWASLTGGWCYEPAYSVFCNVVHLYTWIVLFIFPLLLGLVCTSANRWGLVLAYAGFITLLFGALKFVVSYLHNLFDTTDPIPRTPKKPSKQIGGESSLSTSLRQMSSSVRSREEGEIEMVEMNVVRTNEENAETASNQDHRSSLKRRRIVRIDEVVGPAIDADPHSHKEGEEWDEDASSGHHSEHGLLPPTFATLLPADSLELLPIGVRRQSDVDTRRRSAIVRKYSEPCLEGVNRGWGRTPRRRLSDAEPHVRRAKSAFETANRANMRSGTMLSQRTLEECKKITRKSYPSKMSSTAAFLSDALATRCEPSPSDSVSFHVGAIPVSTNIHVDEIVNESDALNSPCDAGPSKSILEQLDDLPENILSANRVQVEENERIVEEEEKKETLVPIEVTTYTEQEADSKTAVPSSSGSGWTPVFVSLGDLDRPSTSALHRTSERIVGSENLPIIGDGSDGMDLKGEITKFLEELIDKHPETLDAIESVRMNRLGRTSNAGLPTGTTSVQRTSSSLQPRLTQHSSTTVAALSDLAQRDGTHVAVDHEDTSQGAVHSFQDEDGNWWTYAFDSQGVGTAHALGSSRALLEMIQHNNATHPHTKLSALPENVSGSSEDSDVERTGGGCSTRVGVPSPRIPGGESRLRALSSSSTESGTYIADMPSAIFHASSSALVSRHLDRDRQVVSFVNVAARLRGAARRRSRGSVMRSEQFLEEQSGEGLGGLEPVRMLRGERQSRGSNASRAARASTRGDSTSSSLHRIPFFSDITSMGMSSTSEPRRSSIIQKSYYYRLKVFPSKKGGKGIKLQMDRLSVAALFDRNNSLFSSLFDVFLAAAVAYLAGILLSRALFRDMSLILFSIVVAGTHFSLLKSVQPDAASPVHGFNWLVAYSRAAFFCLLGVALLLIDGDWWDHHAAETVIGWEWNPYRIGTVPNASIIAAIRDLLSTLILLLPIAFTLGLLPQVNTLLLHILEQLEMHAFGGTASFSLLSALLQLSKSVSAFAALCILAHLAHREDSHSTQNAAFSAFAALSVSLSYLLSRGSSNPAMMALTLKSFGLCSSCDSHEEISEVGEEKSEEGAPLMRDTLPEELSRVVSNRFRHDMLVSVLAALIFFALHCTSMFSAAQPYLQIVLCGLCVLFGVMNHYLYMELRTATPWRLVARPILRAHEFAQFESAVAAKLMYFEVVHFYMLFIEKNVLYPLLVVSTISQNNWSLHPYFIALFSLRILRSGFSQPQLLYFPLAFSFLLVHTDLSAYEHIEGYFPLILYVASILWPKALELALKLNFILAYVAPWQISWGSAFHAFAQPFSVPHTALVCAQTLVSSIVSAPLNPFLGSSFFLTSYVRPVKFWEKDYNTRRVDHSNTRLISQIDRGPMMDDSNLNAVFYEHLTRSLQSSLAGDLLLGRWSTSVQPGDCFILASFYLNSLVHIIEVGNGFITFQLRGLEFRGTYCHQREVEAISEDVAEGVGCCCCSPGSLPGMLSLNTAWVLRWLAWEVVTAKYIVDGYSITDNSAVNLLQVHELRRLLVTLYVKCIIYYALSSPKLSQWLRAPTIVTALHPIESSSRYVDLDPMFGAANDEDFDINLMGVSRHNFTDLYESWIQHCMQQRAADDPLSEGDGGMTRVTAFCFALSVVGRRALAAAAHNRHANAAESFLYGLHALFKGDFRITCQRDEWVFADMDLLRCVVAPGVRMALKLHQDHFTAGDDFDDVALLYDRITHHLSKLFISHEHDPAWRRAIIANTPSLLALRHMYDDGQDDYKIIMLNKMHLNMRVIELNRECVRAFWAGQQQELIFLRNRNPERGSIQNARQVLRNMINSSADQPIGYPIYVSPLTTSFVDTHPQIRSLMGAPLTPDLIYRALRRVWWSIRSHFGPSGSSSMPPVAQNTSSASGTGRSAPNDTVERQYMPVEQRERGSVADSTSRGSSSSNQPVADESSPSFVRAENSIVAMGADGVPKVALYRRLGKREGSGGASLEGSSSLSSPHSYEPPEQYAKIIDTEQVFKCLDEPLKATGEPLVVWPHPRWRMRGGRSSWDWMPCEGYKGQVVHKWVPFHPKKERRSHAGVIYLLYVKEMGGCYVPVGEPGVELISKEEYEADVDTEISLDDALEEAICGERMSPEECARTIPQGPHTAL</sequence>
<evidence type="ECO:0000256" key="4">
    <source>
        <dbReference type="ARBA" id="ARBA00022989"/>
    </source>
</evidence>
<feature type="compositionally biased region" description="Polar residues" evidence="7">
    <location>
        <begin position="1884"/>
        <end position="1908"/>
    </location>
</feature>
<dbReference type="Pfam" id="PF05041">
    <property type="entry name" value="Pecanex_C"/>
    <property type="match status" value="1"/>
</dbReference>
<proteinExistence type="inferred from homology"/>
<dbReference type="GO" id="GO:0007029">
    <property type="term" value="P:endoplasmic reticulum organization"/>
    <property type="evidence" value="ECO:0007669"/>
    <property type="project" value="TreeGrafter"/>
</dbReference>
<feature type="transmembrane region" description="Helical" evidence="6">
    <location>
        <begin position="951"/>
        <end position="971"/>
    </location>
</feature>
<comment type="similarity">
    <text evidence="2 6">Belongs to the pecanex family.</text>
</comment>
<feature type="compositionally biased region" description="Low complexity" evidence="7">
    <location>
        <begin position="110"/>
        <end position="123"/>
    </location>
</feature>
<feature type="region of interest" description="Disordered" evidence="7">
    <location>
        <begin position="174"/>
        <end position="197"/>
    </location>
</feature>
<name>A0A915B514_PARUN</name>
<feature type="region of interest" description="Disordered" evidence="7">
    <location>
        <begin position="1883"/>
        <end position="1948"/>
    </location>
</feature>
<comment type="subcellular location">
    <subcellularLocation>
        <location evidence="1 6">Membrane</location>
        <topology evidence="1 6">Multi-pass membrane protein</topology>
    </subcellularLocation>
</comment>
<feature type="transmembrane region" description="Helical" evidence="6">
    <location>
        <begin position="1135"/>
        <end position="1156"/>
    </location>
</feature>
<evidence type="ECO:0000313" key="11">
    <source>
        <dbReference type="WBParaSite" id="PgR027_g007_t09"/>
    </source>
</evidence>
<keyword evidence="9" id="KW-1185">Reference proteome</keyword>
<evidence type="ECO:0000313" key="10">
    <source>
        <dbReference type="WBParaSite" id="PgR027_g007_t02"/>
    </source>
</evidence>
<evidence type="ECO:0000256" key="2">
    <source>
        <dbReference type="ARBA" id="ARBA00010170"/>
    </source>
</evidence>
<keyword evidence="3 6" id="KW-0812">Transmembrane</keyword>
<evidence type="ECO:0000256" key="3">
    <source>
        <dbReference type="ARBA" id="ARBA00022692"/>
    </source>
</evidence>
<feature type="transmembrane region" description="Helical" evidence="6">
    <location>
        <begin position="831"/>
        <end position="852"/>
    </location>
</feature>
<dbReference type="WBParaSite" id="PgR027_g007_t02">
    <property type="protein sequence ID" value="PgR027_g007_t02"/>
    <property type="gene ID" value="PgR027_g007"/>
</dbReference>
<feature type="transmembrane region" description="Helical" evidence="6">
    <location>
        <begin position="991"/>
        <end position="1018"/>
    </location>
</feature>
<dbReference type="PANTHER" id="PTHR12372">
    <property type="entry name" value="PECANEX"/>
    <property type="match status" value="1"/>
</dbReference>
<feature type="transmembrane region" description="Helical" evidence="6">
    <location>
        <begin position="1110"/>
        <end position="1129"/>
    </location>
</feature>
<evidence type="ECO:0000313" key="9">
    <source>
        <dbReference type="Proteomes" id="UP000887569"/>
    </source>
</evidence>
<keyword evidence="5 6" id="KW-0472">Membrane</keyword>
<evidence type="ECO:0000256" key="7">
    <source>
        <dbReference type="SAM" id="MobiDB-lite"/>
    </source>
</evidence>
<feature type="compositionally biased region" description="Low complexity" evidence="7">
    <location>
        <begin position="1982"/>
        <end position="1998"/>
    </location>
</feature>